<dbReference type="Proteomes" id="UP000318288">
    <property type="component" value="Unassembled WGS sequence"/>
</dbReference>
<evidence type="ECO:0000256" key="1">
    <source>
        <dbReference type="ARBA" id="ARBA00023235"/>
    </source>
</evidence>
<dbReference type="Pfam" id="PF01261">
    <property type="entry name" value="AP_endonuc_2"/>
    <property type="match status" value="1"/>
</dbReference>
<keyword evidence="1 3" id="KW-0413">Isomerase</keyword>
<dbReference type="EMBL" id="SJPW01000003">
    <property type="protein sequence ID" value="TWU57031.1"/>
    <property type="molecule type" value="Genomic_DNA"/>
</dbReference>
<dbReference type="InterPro" id="IPR036237">
    <property type="entry name" value="Xyl_isomerase-like_sf"/>
</dbReference>
<reference evidence="3 4" key="1">
    <citation type="submission" date="2019-02" db="EMBL/GenBank/DDBJ databases">
        <title>Deep-cultivation of Planctomycetes and their phenomic and genomic characterization uncovers novel biology.</title>
        <authorList>
            <person name="Wiegand S."/>
            <person name="Jogler M."/>
            <person name="Boedeker C."/>
            <person name="Pinto D."/>
            <person name="Vollmers J."/>
            <person name="Rivas-Marin E."/>
            <person name="Kohn T."/>
            <person name="Peeters S.H."/>
            <person name="Heuer A."/>
            <person name="Rast P."/>
            <person name="Oberbeckmann S."/>
            <person name="Bunk B."/>
            <person name="Jeske O."/>
            <person name="Meyerdierks A."/>
            <person name="Storesund J.E."/>
            <person name="Kallscheuer N."/>
            <person name="Luecker S."/>
            <person name="Lage O.M."/>
            <person name="Pohl T."/>
            <person name="Merkel B.J."/>
            <person name="Hornburger P."/>
            <person name="Mueller R.-W."/>
            <person name="Bruemmer F."/>
            <person name="Labrenz M."/>
            <person name="Spormann A.M."/>
            <person name="Op Den Camp H."/>
            <person name="Overmann J."/>
            <person name="Amann R."/>
            <person name="Jetten M.S.M."/>
            <person name="Mascher T."/>
            <person name="Medema M.H."/>
            <person name="Devos D.P."/>
            <person name="Kaster A.-K."/>
            <person name="Ovreas L."/>
            <person name="Rohde M."/>
            <person name="Galperin M.Y."/>
            <person name="Jogler C."/>
        </authorList>
    </citation>
    <scope>NUCLEOTIDE SEQUENCE [LARGE SCALE GENOMIC DNA]</scope>
    <source>
        <strain evidence="3 4">Poly51</strain>
    </source>
</reference>
<proteinExistence type="predicted"/>
<dbReference type="GO" id="GO:0016853">
    <property type="term" value="F:isomerase activity"/>
    <property type="evidence" value="ECO:0007669"/>
    <property type="project" value="UniProtKB-KW"/>
</dbReference>
<name>A0A5C6FBM3_9BACT</name>
<dbReference type="EC" id="5.3.1.-" evidence="3"/>
<gene>
    <name evidence="3" type="ORF">Poly51_29520</name>
</gene>
<dbReference type="PANTHER" id="PTHR43489">
    <property type="entry name" value="ISOMERASE"/>
    <property type="match status" value="1"/>
</dbReference>
<comment type="caution">
    <text evidence="3">The sequence shown here is derived from an EMBL/GenBank/DDBJ whole genome shotgun (WGS) entry which is preliminary data.</text>
</comment>
<dbReference type="Gene3D" id="3.20.20.150">
    <property type="entry name" value="Divalent-metal-dependent TIM barrel enzymes"/>
    <property type="match status" value="1"/>
</dbReference>
<protein>
    <submittedName>
        <fullName evidence="3">D-tagatose 3-epimerase</fullName>
        <ecNumber evidence="3">5.3.1.-</ecNumber>
    </submittedName>
</protein>
<keyword evidence="4" id="KW-1185">Reference proteome</keyword>
<evidence type="ECO:0000313" key="4">
    <source>
        <dbReference type="Proteomes" id="UP000318288"/>
    </source>
</evidence>
<organism evidence="3 4">
    <name type="scientific">Rubripirellula tenax</name>
    <dbReference type="NCBI Taxonomy" id="2528015"/>
    <lineage>
        <taxon>Bacteria</taxon>
        <taxon>Pseudomonadati</taxon>
        <taxon>Planctomycetota</taxon>
        <taxon>Planctomycetia</taxon>
        <taxon>Pirellulales</taxon>
        <taxon>Pirellulaceae</taxon>
        <taxon>Rubripirellula</taxon>
    </lineage>
</organism>
<dbReference type="InterPro" id="IPR050417">
    <property type="entry name" value="Sugar_Epim/Isomerase"/>
</dbReference>
<dbReference type="InterPro" id="IPR013022">
    <property type="entry name" value="Xyl_isomerase-like_TIM-brl"/>
</dbReference>
<evidence type="ECO:0000313" key="3">
    <source>
        <dbReference type="EMBL" id="TWU57031.1"/>
    </source>
</evidence>
<feature type="domain" description="Xylose isomerase-like TIM barrel" evidence="2">
    <location>
        <begin position="28"/>
        <end position="270"/>
    </location>
</feature>
<dbReference type="PANTHER" id="PTHR43489:SF7">
    <property type="entry name" value="3-DEHYDRO-D-GULOSIDE 4-EPIMERASE-RELATED"/>
    <property type="match status" value="1"/>
</dbReference>
<sequence>MKSCITISLVEEARGGPFVLWDGLEKSIAFAAELGYDAVEIFAADFAGGPESIDAAALKSMLDNAGLKCAAFGTGAGWVKHKLQLADPDAGRRSTARDFVRTIIDFAGQFGASAIIGSMQGPSGHTGDLETARGYLCEALQDGGAHAVQYGVPLIYEPLNRYETRQCCTVAQGVSMLESLATDNVRLLCDLFHMNIEESSIADALITGGKHVGHIHFVDSNRRPVGLGHMQFGPIIAALRKIGYDGYLCAEAFPFPDPHEAARQTMRAYRYWTGT</sequence>
<dbReference type="SUPFAM" id="SSF51658">
    <property type="entry name" value="Xylose isomerase-like"/>
    <property type="match status" value="1"/>
</dbReference>
<dbReference type="AlphaFoldDB" id="A0A5C6FBM3"/>
<accession>A0A5C6FBM3</accession>
<dbReference type="OrthoDB" id="9814946at2"/>
<dbReference type="RefSeq" id="WP_146458405.1">
    <property type="nucleotide sequence ID" value="NZ_SJPW01000003.1"/>
</dbReference>
<evidence type="ECO:0000259" key="2">
    <source>
        <dbReference type="Pfam" id="PF01261"/>
    </source>
</evidence>